<evidence type="ECO:0000313" key="3">
    <source>
        <dbReference type="Proteomes" id="UP000032274"/>
    </source>
</evidence>
<dbReference type="Proteomes" id="UP000032274">
    <property type="component" value="Unassembled WGS sequence"/>
</dbReference>
<feature type="compositionally biased region" description="Basic and acidic residues" evidence="1">
    <location>
        <begin position="131"/>
        <end position="144"/>
    </location>
</feature>
<gene>
    <name evidence="2" type="ORF">QU38_01810</name>
</gene>
<reference evidence="2 3" key="1">
    <citation type="submission" date="2015-01" db="EMBL/GenBank/DDBJ databases">
        <title>Characterization of Swiss Staphylococcus aureus strains involved in food poisoning.</title>
        <authorList>
            <person name="Crovadore J."/>
            <person name="Chablais R."/>
            <person name="Tonacini J."/>
            <person name="Schnyder B."/>
            <person name="Lefort F."/>
        </authorList>
    </citation>
    <scope>NUCLEOTIDE SEQUENCE [LARGE SCALE GENOMIC DNA]</scope>
    <source>
        <strain evidence="2 3">SA-120</strain>
    </source>
</reference>
<feature type="region of interest" description="Disordered" evidence="1">
    <location>
        <begin position="1"/>
        <end position="31"/>
    </location>
</feature>
<feature type="non-terminal residue" evidence="2">
    <location>
        <position position="1"/>
    </location>
</feature>
<sequence>APRASRARCRCARLPPAQGHSQRDPAPGARRQRLVLALRSERNHAVRELAAARCHAGACTATDPAGTGGSAGGSARFGGPASRRAPAELRDDGRPPDGHIDASPLSLQPAGHRAAALQSGQYATRLGCRAAGDRDAGPPHHADAGGRSGT</sequence>
<evidence type="ECO:0000256" key="1">
    <source>
        <dbReference type="SAM" id="MobiDB-lite"/>
    </source>
</evidence>
<evidence type="ECO:0000313" key="2">
    <source>
        <dbReference type="EMBL" id="KIU01404.1"/>
    </source>
</evidence>
<organism evidence="2 3">
    <name type="scientific">Staphylococcus aureus</name>
    <dbReference type="NCBI Taxonomy" id="1280"/>
    <lineage>
        <taxon>Bacteria</taxon>
        <taxon>Bacillati</taxon>
        <taxon>Bacillota</taxon>
        <taxon>Bacilli</taxon>
        <taxon>Bacillales</taxon>
        <taxon>Staphylococcaceae</taxon>
        <taxon>Staphylococcus</taxon>
    </lineage>
</organism>
<accession>A0AA40JQW6</accession>
<feature type="compositionally biased region" description="Basic residues" evidence="1">
    <location>
        <begin position="1"/>
        <end position="11"/>
    </location>
</feature>
<proteinExistence type="predicted"/>
<feature type="region of interest" description="Disordered" evidence="1">
    <location>
        <begin position="59"/>
        <end position="150"/>
    </location>
</feature>
<dbReference type="EMBL" id="JXIG01000393">
    <property type="protein sequence ID" value="KIU01404.1"/>
    <property type="molecule type" value="Genomic_DNA"/>
</dbReference>
<comment type="caution">
    <text evidence="2">The sequence shown here is derived from an EMBL/GenBank/DDBJ whole genome shotgun (WGS) entry which is preliminary data.</text>
</comment>
<feature type="compositionally biased region" description="Gly residues" evidence="1">
    <location>
        <begin position="66"/>
        <end position="76"/>
    </location>
</feature>
<feature type="compositionally biased region" description="Basic and acidic residues" evidence="1">
    <location>
        <begin position="85"/>
        <end position="100"/>
    </location>
</feature>
<dbReference type="AlphaFoldDB" id="A0AA40JQW6"/>
<protein>
    <submittedName>
        <fullName evidence="2">Uncharacterized protein</fullName>
    </submittedName>
</protein>
<name>A0AA40JQW6_STAAU</name>
<feature type="non-terminal residue" evidence="2">
    <location>
        <position position="150"/>
    </location>
</feature>